<dbReference type="SUPFAM" id="SSF55961">
    <property type="entry name" value="Bet v1-like"/>
    <property type="match status" value="1"/>
</dbReference>
<dbReference type="Proteomes" id="UP000256561">
    <property type="component" value="Unassembled WGS sequence"/>
</dbReference>
<evidence type="ECO:0000256" key="1">
    <source>
        <dbReference type="SAM" id="SignalP"/>
    </source>
</evidence>
<name>A0A3D8M8J6_9ALTE</name>
<accession>A0A3D8M8J6</accession>
<dbReference type="OrthoDB" id="6329454at2"/>
<gene>
    <name evidence="2" type="ORF">DXV75_08570</name>
</gene>
<feature type="chain" id="PRO_5017574466" evidence="1">
    <location>
        <begin position="22"/>
        <end position="178"/>
    </location>
</feature>
<dbReference type="Gene3D" id="3.30.530.20">
    <property type="match status" value="1"/>
</dbReference>
<evidence type="ECO:0000313" key="3">
    <source>
        <dbReference type="Proteomes" id="UP000256561"/>
    </source>
</evidence>
<reference evidence="3" key="1">
    <citation type="submission" date="2018-08" db="EMBL/GenBank/DDBJ databases">
        <authorList>
            <person name="Zhang J."/>
            <person name="Du Z.-J."/>
        </authorList>
    </citation>
    <scope>NUCLEOTIDE SEQUENCE [LARGE SCALE GENOMIC DNA]</scope>
    <source>
        <strain evidence="3">KCTC 52655</strain>
    </source>
</reference>
<organism evidence="2 3">
    <name type="scientific">Alteromonas aestuariivivens</name>
    <dbReference type="NCBI Taxonomy" id="1938339"/>
    <lineage>
        <taxon>Bacteria</taxon>
        <taxon>Pseudomonadati</taxon>
        <taxon>Pseudomonadota</taxon>
        <taxon>Gammaproteobacteria</taxon>
        <taxon>Alteromonadales</taxon>
        <taxon>Alteromonadaceae</taxon>
        <taxon>Alteromonas/Salinimonas group</taxon>
        <taxon>Alteromonas</taxon>
    </lineage>
</organism>
<sequence length="178" mass="19721">MNKIKPFVLSCMMLLAGPAWSELVAVSPSGFIIKNRFETTHSAEAIWAALVNDIDQWWPKDHSWWQGTFSIDAVAGGCFCELSDNRSAEHMRISFVEPHQRLLMTGGLGPLQGMGIYGALNWQIIPLVEGSEVTLTYQVHGYSPQGFEQLAPVVDKVQHQQLSALKHFLQSSTPAAPE</sequence>
<dbReference type="EMBL" id="QRHA01000005">
    <property type="protein sequence ID" value="RDV26119.1"/>
    <property type="molecule type" value="Genomic_DNA"/>
</dbReference>
<feature type="signal peptide" evidence="1">
    <location>
        <begin position="1"/>
        <end position="21"/>
    </location>
</feature>
<keyword evidence="3" id="KW-1185">Reference proteome</keyword>
<dbReference type="RefSeq" id="WP_115592989.1">
    <property type="nucleotide sequence ID" value="NZ_QRHA01000005.1"/>
</dbReference>
<keyword evidence="1" id="KW-0732">Signal</keyword>
<dbReference type="InterPro" id="IPR023393">
    <property type="entry name" value="START-like_dom_sf"/>
</dbReference>
<proteinExistence type="predicted"/>
<dbReference type="AlphaFoldDB" id="A0A3D8M8J6"/>
<evidence type="ECO:0000313" key="2">
    <source>
        <dbReference type="EMBL" id="RDV26119.1"/>
    </source>
</evidence>
<comment type="caution">
    <text evidence="2">The sequence shown here is derived from an EMBL/GenBank/DDBJ whole genome shotgun (WGS) entry which is preliminary data.</text>
</comment>
<protein>
    <submittedName>
        <fullName evidence="2">SRPBCC domain-containing protein</fullName>
    </submittedName>
</protein>